<proteinExistence type="predicted"/>
<reference evidence="1 2" key="1">
    <citation type="submission" date="2020-10" db="EMBL/GenBank/DDBJ databases">
        <title>Thermofilum lucidum 3507LT sp. nov. a novel member of Thermofilaceae family isolated from Chile hot spring, and proposal of description order Thermofilales.</title>
        <authorList>
            <person name="Zayulina K.S."/>
            <person name="Elcheninov A.G."/>
            <person name="Toshchakov S.V."/>
            <person name="Kublanov I.V."/>
        </authorList>
    </citation>
    <scope>NUCLEOTIDE SEQUENCE [LARGE SCALE GENOMIC DNA]</scope>
    <source>
        <strain evidence="1 2">3507LT</strain>
    </source>
</reference>
<sequence>MRPPSFGRDVKTLARKLIIGRDKYFSDDSFNSEGRKVFEELARMLVFEHPYYKKRVREVRRKGDFTTFIKLAEVILGEEEVKTLLSTTMNQPYDERRSSP</sequence>
<evidence type="ECO:0000313" key="2">
    <source>
        <dbReference type="Proteomes" id="UP000594121"/>
    </source>
</evidence>
<gene>
    <name evidence="1" type="ORF">IG193_07150</name>
</gene>
<dbReference type="KEGG" id="thel:IG193_07150"/>
<keyword evidence="2" id="KW-1185">Reference proteome</keyword>
<dbReference type="AlphaFoldDB" id="A0A7L9FID1"/>
<accession>A0A7L9FID1</accession>
<protein>
    <submittedName>
        <fullName evidence="1">Uncharacterized protein</fullName>
    </submittedName>
</protein>
<evidence type="ECO:0000313" key="1">
    <source>
        <dbReference type="EMBL" id="QOJ78525.1"/>
    </source>
</evidence>
<name>A0A7L9FID1_9CREN</name>
<dbReference type="Proteomes" id="UP000594121">
    <property type="component" value="Chromosome"/>
</dbReference>
<organism evidence="1 2">
    <name type="scientific">Infirmifilum lucidum</name>
    <dbReference type="NCBI Taxonomy" id="2776706"/>
    <lineage>
        <taxon>Archaea</taxon>
        <taxon>Thermoproteota</taxon>
        <taxon>Thermoprotei</taxon>
        <taxon>Thermofilales</taxon>
        <taxon>Thermofilaceae</taxon>
        <taxon>Infirmifilum</taxon>
    </lineage>
</organism>
<dbReference type="RefSeq" id="WP_192818497.1">
    <property type="nucleotide sequence ID" value="NZ_CP062310.1"/>
</dbReference>
<dbReference type="GeneID" id="59149660"/>
<dbReference type="InParanoid" id="A0A7L9FID1"/>
<dbReference type="EMBL" id="CP062310">
    <property type="protein sequence ID" value="QOJ78525.1"/>
    <property type="molecule type" value="Genomic_DNA"/>
</dbReference>